<dbReference type="CDD" id="cd09274">
    <property type="entry name" value="RNase_HI_RT_Ty3"/>
    <property type="match status" value="1"/>
</dbReference>
<feature type="domain" description="Reverse transcriptase RNase H-like" evidence="7">
    <location>
        <begin position="9"/>
        <end position="106"/>
    </location>
</feature>
<proteinExistence type="predicted"/>
<dbReference type="InterPro" id="IPR041373">
    <property type="entry name" value="RT_RNaseH"/>
</dbReference>
<keyword evidence="3" id="KW-0540">Nuclease</keyword>
<evidence type="ECO:0000256" key="6">
    <source>
        <dbReference type="ARBA" id="ARBA00022918"/>
    </source>
</evidence>
<dbReference type="Proteomes" id="UP000729402">
    <property type="component" value="Unassembled WGS sequence"/>
</dbReference>
<evidence type="ECO:0000313" key="9">
    <source>
        <dbReference type="Proteomes" id="UP000729402"/>
    </source>
</evidence>
<keyword evidence="5" id="KW-0378">Hydrolase</keyword>
<evidence type="ECO:0000256" key="5">
    <source>
        <dbReference type="ARBA" id="ARBA00022801"/>
    </source>
</evidence>
<dbReference type="InterPro" id="IPR050951">
    <property type="entry name" value="Retrovirus_Pol_polyprotein"/>
</dbReference>
<dbReference type="OrthoDB" id="694516at2759"/>
<comment type="caution">
    <text evidence="8">The sequence shown here is derived from an EMBL/GenBank/DDBJ whole genome shotgun (WGS) entry which is preliminary data.</text>
</comment>
<reference evidence="8" key="2">
    <citation type="submission" date="2021-02" db="EMBL/GenBank/DDBJ databases">
        <authorList>
            <person name="Kimball J.A."/>
            <person name="Haas M.W."/>
            <person name="Macchietto M."/>
            <person name="Kono T."/>
            <person name="Duquette J."/>
            <person name="Shao M."/>
        </authorList>
    </citation>
    <scope>NUCLEOTIDE SEQUENCE</scope>
    <source>
        <tissue evidence="8">Fresh leaf tissue</tissue>
    </source>
</reference>
<reference evidence="8" key="1">
    <citation type="journal article" date="2021" name="bioRxiv">
        <title>Whole Genome Assembly and Annotation of Northern Wild Rice, Zizania palustris L., Supports a Whole Genome Duplication in the Zizania Genus.</title>
        <authorList>
            <person name="Haas M."/>
            <person name="Kono T."/>
            <person name="Macchietto M."/>
            <person name="Millas R."/>
            <person name="McGilp L."/>
            <person name="Shao M."/>
            <person name="Duquette J."/>
            <person name="Hirsch C.N."/>
            <person name="Kimball J."/>
        </authorList>
    </citation>
    <scope>NUCLEOTIDE SEQUENCE</scope>
    <source>
        <tissue evidence="8">Fresh leaf tissue</tissue>
    </source>
</reference>
<keyword evidence="2" id="KW-0548">Nucleotidyltransferase</keyword>
<keyword evidence="4" id="KW-0255">Endonuclease</keyword>
<dbReference type="PANTHER" id="PTHR37984">
    <property type="entry name" value="PROTEIN CBG26694"/>
    <property type="match status" value="1"/>
</dbReference>
<gene>
    <name evidence="8" type="ORF">GUJ93_ZPchr0005g15668</name>
</gene>
<name>A0A8J5SKV7_ZIZPA</name>
<keyword evidence="1" id="KW-0808">Transferase</keyword>
<dbReference type="GO" id="GO:0003964">
    <property type="term" value="F:RNA-directed DNA polymerase activity"/>
    <property type="evidence" value="ECO:0007669"/>
    <property type="project" value="UniProtKB-KW"/>
</dbReference>
<keyword evidence="6" id="KW-0695">RNA-directed DNA polymerase</keyword>
<dbReference type="EMBL" id="JAAALK010000284">
    <property type="protein sequence ID" value="KAG8067589.1"/>
    <property type="molecule type" value="Genomic_DNA"/>
</dbReference>
<dbReference type="GO" id="GO:0004519">
    <property type="term" value="F:endonuclease activity"/>
    <property type="evidence" value="ECO:0007669"/>
    <property type="project" value="UniProtKB-KW"/>
</dbReference>
<dbReference type="AlphaFoldDB" id="A0A8J5SKV7"/>
<evidence type="ECO:0000256" key="4">
    <source>
        <dbReference type="ARBA" id="ARBA00022759"/>
    </source>
</evidence>
<dbReference type="GO" id="GO:0016787">
    <property type="term" value="F:hydrolase activity"/>
    <property type="evidence" value="ECO:0007669"/>
    <property type="project" value="UniProtKB-KW"/>
</dbReference>
<accession>A0A8J5SKV7</accession>
<evidence type="ECO:0000256" key="3">
    <source>
        <dbReference type="ARBA" id="ARBA00022722"/>
    </source>
</evidence>
<sequence>MAPTLQLPDFGKEFIVKCDASGSGIGRVLHQGGRPVAFFSRPLASHHSKLAAYERELIGLVQAVCHWWPYLWGQAFLIRMDHFSLKFLLAQRLSTIPQHQWVSKLIGFDFHVKYRPDTSNVVADTLSPGFRRTNGDLGIVGYKLHPLRLKQEIQAGDHGSN</sequence>
<dbReference type="PANTHER" id="PTHR37984:SF5">
    <property type="entry name" value="PROTEIN NYNRIN-LIKE"/>
    <property type="match status" value="1"/>
</dbReference>
<protein>
    <recommendedName>
        <fullName evidence="7">Reverse transcriptase RNase H-like domain-containing protein</fullName>
    </recommendedName>
</protein>
<dbReference type="Pfam" id="PF17917">
    <property type="entry name" value="RT_RNaseH"/>
    <property type="match status" value="1"/>
</dbReference>
<organism evidence="8 9">
    <name type="scientific">Zizania palustris</name>
    <name type="common">Northern wild rice</name>
    <dbReference type="NCBI Taxonomy" id="103762"/>
    <lineage>
        <taxon>Eukaryota</taxon>
        <taxon>Viridiplantae</taxon>
        <taxon>Streptophyta</taxon>
        <taxon>Embryophyta</taxon>
        <taxon>Tracheophyta</taxon>
        <taxon>Spermatophyta</taxon>
        <taxon>Magnoliopsida</taxon>
        <taxon>Liliopsida</taxon>
        <taxon>Poales</taxon>
        <taxon>Poaceae</taxon>
        <taxon>BOP clade</taxon>
        <taxon>Oryzoideae</taxon>
        <taxon>Oryzeae</taxon>
        <taxon>Zizaniinae</taxon>
        <taxon>Zizania</taxon>
    </lineage>
</organism>
<keyword evidence="9" id="KW-1185">Reference proteome</keyword>
<evidence type="ECO:0000256" key="2">
    <source>
        <dbReference type="ARBA" id="ARBA00022695"/>
    </source>
</evidence>
<evidence type="ECO:0000313" key="8">
    <source>
        <dbReference type="EMBL" id="KAG8067589.1"/>
    </source>
</evidence>
<evidence type="ECO:0000256" key="1">
    <source>
        <dbReference type="ARBA" id="ARBA00022679"/>
    </source>
</evidence>
<evidence type="ECO:0000259" key="7">
    <source>
        <dbReference type="Pfam" id="PF17917"/>
    </source>
</evidence>